<dbReference type="SUPFAM" id="SSF52499">
    <property type="entry name" value="Isochorismatase-like hydrolases"/>
    <property type="match status" value="1"/>
</dbReference>
<organism evidence="3 4">
    <name type="scientific">Deinobacterium chartae</name>
    <dbReference type="NCBI Taxonomy" id="521158"/>
    <lineage>
        <taxon>Bacteria</taxon>
        <taxon>Thermotogati</taxon>
        <taxon>Deinococcota</taxon>
        <taxon>Deinococci</taxon>
        <taxon>Deinococcales</taxon>
        <taxon>Deinococcaceae</taxon>
        <taxon>Deinobacterium</taxon>
    </lineage>
</organism>
<feature type="domain" description="Isochorismatase-like" evidence="2">
    <location>
        <begin position="3"/>
        <end position="173"/>
    </location>
</feature>
<dbReference type="Pfam" id="PF00857">
    <property type="entry name" value="Isochorismatase"/>
    <property type="match status" value="1"/>
</dbReference>
<reference evidence="3 4" key="1">
    <citation type="submission" date="2020-08" db="EMBL/GenBank/DDBJ databases">
        <title>Genomic Encyclopedia of Type Strains, Phase IV (KMG-IV): sequencing the most valuable type-strain genomes for metagenomic binning, comparative biology and taxonomic classification.</title>
        <authorList>
            <person name="Goeker M."/>
        </authorList>
    </citation>
    <scope>NUCLEOTIDE SEQUENCE [LARGE SCALE GENOMIC DNA]</scope>
    <source>
        <strain evidence="3 4">DSM 21458</strain>
    </source>
</reference>
<dbReference type="Proteomes" id="UP000569951">
    <property type="component" value="Unassembled WGS sequence"/>
</dbReference>
<protein>
    <submittedName>
        <fullName evidence="3">Nicotinamidase-related amidase</fullName>
    </submittedName>
</protein>
<gene>
    <name evidence="3" type="ORF">HNR42_000055</name>
</gene>
<evidence type="ECO:0000256" key="1">
    <source>
        <dbReference type="ARBA" id="ARBA00022801"/>
    </source>
</evidence>
<dbReference type="AlphaFoldDB" id="A0A841HUZ2"/>
<dbReference type="InterPro" id="IPR036380">
    <property type="entry name" value="Isochorismatase-like_sf"/>
</dbReference>
<dbReference type="CDD" id="cd00431">
    <property type="entry name" value="cysteine_hydrolases"/>
    <property type="match status" value="1"/>
</dbReference>
<dbReference type="RefSeq" id="WP_183983325.1">
    <property type="nucleotide sequence ID" value="NZ_JACHHG010000001.1"/>
</dbReference>
<dbReference type="PANTHER" id="PTHR43540:SF6">
    <property type="entry name" value="ISOCHORISMATASE-LIKE DOMAIN-CONTAINING PROTEIN"/>
    <property type="match status" value="1"/>
</dbReference>
<dbReference type="Gene3D" id="3.40.50.850">
    <property type="entry name" value="Isochorismatase-like"/>
    <property type="match status" value="1"/>
</dbReference>
<keyword evidence="1" id="KW-0378">Hydrolase</keyword>
<accession>A0A841HUZ2</accession>
<evidence type="ECO:0000313" key="4">
    <source>
        <dbReference type="Proteomes" id="UP000569951"/>
    </source>
</evidence>
<dbReference type="InterPro" id="IPR000868">
    <property type="entry name" value="Isochorismatase-like_dom"/>
</dbReference>
<keyword evidence="4" id="KW-1185">Reference proteome</keyword>
<evidence type="ECO:0000259" key="2">
    <source>
        <dbReference type="Pfam" id="PF00857"/>
    </source>
</evidence>
<evidence type="ECO:0000313" key="3">
    <source>
        <dbReference type="EMBL" id="MBB6096643.1"/>
    </source>
</evidence>
<sequence length="185" mass="20692">MAAALLLIDVIGDFEFEGSECLFPAALEAAPAIAEAARRARAAEVPVVYVNDNYGEWRSDFRQIVERARQGRGRVIAEQLLPREGDLFVLKPRNSGFHLTPLEALLAYLEVQTVVLAGFACDLCVLFTANDARTRGFDVAVLEDGVASERPEERDFALQLMKNKMHAQLIRSQDLDFSELDRPRR</sequence>
<name>A0A841HUZ2_9DEIO</name>
<dbReference type="GO" id="GO:0016787">
    <property type="term" value="F:hydrolase activity"/>
    <property type="evidence" value="ECO:0007669"/>
    <property type="project" value="UniProtKB-KW"/>
</dbReference>
<dbReference type="InterPro" id="IPR050272">
    <property type="entry name" value="Isochorismatase-like_hydrls"/>
</dbReference>
<dbReference type="PANTHER" id="PTHR43540">
    <property type="entry name" value="PEROXYUREIDOACRYLATE/UREIDOACRYLATE AMIDOHYDROLASE-RELATED"/>
    <property type="match status" value="1"/>
</dbReference>
<proteinExistence type="predicted"/>
<comment type="caution">
    <text evidence="3">The sequence shown here is derived from an EMBL/GenBank/DDBJ whole genome shotgun (WGS) entry which is preliminary data.</text>
</comment>
<dbReference type="EMBL" id="JACHHG010000001">
    <property type="protein sequence ID" value="MBB6096643.1"/>
    <property type="molecule type" value="Genomic_DNA"/>
</dbReference>